<gene>
    <name evidence="4" type="primary">recO</name>
    <name evidence="6" type="ORF">A2756_03730</name>
</gene>
<dbReference type="AlphaFoldDB" id="A0A1G2G4V2"/>
<proteinExistence type="inferred from homology"/>
<organism evidence="6 7">
    <name type="scientific">Candidatus Ryanbacteria bacterium RIFCSPHIGHO2_01_FULL_48_27</name>
    <dbReference type="NCBI Taxonomy" id="1802115"/>
    <lineage>
        <taxon>Bacteria</taxon>
        <taxon>Candidatus Ryaniibacteriota</taxon>
    </lineage>
</organism>
<name>A0A1G2G4V2_9BACT</name>
<evidence type="ECO:0000313" key="7">
    <source>
        <dbReference type="Proteomes" id="UP000177785"/>
    </source>
</evidence>
<dbReference type="SUPFAM" id="SSF50249">
    <property type="entry name" value="Nucleic acid-binding proteins"/>
    <property type="match status" value="1"/>
</dbReference>
<keyword evidence="3 4" id="KW-0234">DNA repair</keyword>
<dbReference type="Proteomes" id="UP000177785">
    <property type="component" value="Unassembled WGS sequence"/>
</dbReference>
<evidence type="ECO:0000256" key="4">
    <source>
        <dbReference type="HAMAP-Rule" id="MF_00201"/>
    </source>
</evidence>
<protein>
    <recommendedName>
        <fullName evidence="4">DNA repair protein RecO</fullName>
    </recommendedName>
    <alternativeName>
        <fullName evidence="4">Recombination protein O</fullName>
    </alternativeName>
</protein>
<evidence type="ECO:0000259" key="5">
    <source>
        <dbReference type="Pfam" id="PF11967"/>
    </source>
</evidence>
<dbReference type="InterPro" id="IPR022572">
    <property type="entry name" value="DNA_rep/recomb_RecO_N"/>
</dbReference>
<dbReference type="GO" id="GO:0006302">
    <property type="term" value="P:double-strand break repair"/>
    <property type="evidence" value="ECO:0007669"/>
    <property type="project" value="TreeGrafter"/>
</dbReference>
<comment type="caution">
    <text evidence="6">The sequence shown here is derived from an EMBL/GenBank/DDBJ whole genome shotgun (WGS) entry which is preliminary data.</text>
</comment>
<dbReference type="PANTHER" id="PTHR33991">
    <property type="entry name" value="DNA REPAIR PROTEIN RECO"/>
    <property type="match status" value="1"/>
</dbReference>
<keyword evidence="1 4" id="KW-0227">DNA damage</keyword>
<dbReference type="GO" id="GO:0043590">
    <property type="term" value="C:bacterial nucleoid"/>
    <property type="evidence" value="ECO:0007669"/>
    <property type="project" value="TreeGrafter"/>
</dbReference>
<dbReference type="PANTHER" id="PTHR33991:SF1">
    <property type="entry name" value="DNA REPAIR PROTEIN RECO"/>
    <property type="match status" value="1"/>
</dbReference>
<dbReference type="GO" id="GO:0006310">
    <property type="term" value="P:DNA recombination"/>
    <property type="evidence" value="ECO:0007669"/>
    <property type="project" value="UniProtKB-UniRule"/>
</dbReference>
<comment type="similarity">
    <text evidence="4">Belongs to the RecO family.</text>
</comment>
<dbReference type="STRING" id="1802115.A2756_03730"/>
<dbReference type="HAMAP" id="MF_00201">
    <property type="entry name" value="RecO"/>
    <property type="match status" value="1"/>
</dbReference>
<evidence type="ECO:0000256" key="3">
    <source>
        <dbReference type="ARBA" id="ARBA00023204"/>
    </source>
</evidence>
<reference evidence="6 7" key="1">
    <citation type="journal article" date="2016" name="Nat. Commun.">
        <title>Thousands of microbial genomes shed light on interconnected biogeochemical processes in an aquifer system.</title>
        <authorList>
            <person name="Anantharaman K."/>
            <person name="Brown C.T."/>
            <person name="Hug L.A."/>
            <person name="Sharon I."/>
            <person name="Castelle C.J."/>
            <person name="Probst A.J."/>
            <person name="Thomas B.C."/>
            <person name="Singh A."/>
            <person name="Wilkins M.J."/>
            <person name="Karaoz U."/>
            <person name="Brodie E.L."/>
            <person name="Williams K.H."/>
            <person name="Hubbard S.S."/>
            <person name="Banfield J.F."/>
        </authorList>
    </citation>
    <scope>NUCLEOTIDE SEQUENCE [LARGE SCALE GENOMIC DNA]</scope>
</reference>
<accession>A0A1G2G4V2</accession>
<sequence length="212" mass="23805">MSYHIHETEAIVLSSRPVGEADKIIRFYTKDFGSIAVVAKGVRLEKSKLRSSLDIFMHARISFVVGKESYRLTDAYALDVYPLIGEEGPRFDAFSAVTRFISGVAVGEERDPDLWTLLSAALVRVGSGVFCSSDVLPTLYTFQAKALAHLGYMPEGQPAVVRALLRSADIVPAVSLEELRKKEVRDFFERIYFYALKEMRTPEDFASRQWAV</sequence>
<evidence type="ECO:0000313" key="6">
    <source>
        <dbReference type="EMBL" id="OGZ44951.1"/>
    </source>
</evidence>
<evidence type="ECO:0000256" key="2">
    <source>
        <dbReference type="ARBA" id="ARBA00023172"/>
    </source>
</evidence>
<dbReference type="InterPro" id="IPR012340">
    <property type="entry name" value="NA-bd_OB-fold"/>
</dbReference>
<comment type="function">
    <text evidence="4">Involved in DNA repair and RecF pathway recombination.</text>
</comment>
<dbReference type="InterPro" id="IPR003717">
    <property type="entry name" value="RecO"/>
</dbReference>
<dbReference type="Gene3D" id="2.40.50.140">
    <property type="entry name" value="Nucleic acid-binding proteins"/>
    <property type="match status" value="1"/>
</dbReference>
<dbReference type="Pfam" id="PF11967">
    <property type="entry name" value="RecO_N"/>
    <property type="match status" value="1"/>
</dbReference>
<dbReference type="EMBL" id="MHNL01000011">
    <property type="protein sequence ID" value="OGZ44951.1"/>
    <property type="molecule type" value="Genomic_DNA"/>
</dbReference>
<dbReference type="NCBIfam" id="TIGR00613">
    <property type="entry name" value="reco"/>
    <property type="match status" value="1"/>
</dbReference>
<feature type="domain" description="DNA replication/recombination mediator RecO N-terminal" evidence="5">
    <location>
        <begin position="5"/>
        <end position="78"/>
    </location>
</feature>
<evidence type="ECO:0000256" key="1">
    <source>
        <dbReference type="ARBA" id="ARBA00022763"/>
    </source>
</evidence>
<keyword evidence="2 4" id="KW-0233">DNA recombination</keyword>